<dbReference type="KEGG" id="ruj:E5Z56_06705"/>
<evidence type="ECO:0000256" key="1">
    <source>
        <dbReference type="ARBA" id="ARBA00022692"/>
    </source>
</evidence>
<dbReference type="NCBIfam" id="TIGR04002">
    <property type="entry name" value="TIGR04002 family protein"/>
    <property type="match status" value="1"/>
</dbReference>
<protein>
    <submittedName>
        <fullName evidence="4">TIGR04002 family protein</fullName>
    </submittedName>
</protein>
<organism evidence="4 5">
    <name type="scientific">Ruminococcus bovis</name>
    <dbReference type="NCBI Taxonomy" id="2564099"/>
    <lineage>
        <taxon>Bacteria</taxon>
        <taxon>Bacillati</taxon>
        <taxon>Bacillota</taxon>
        <taxon>Clostridia</taxon>
        <taxon>Eubacteriales</taxon>
        <taxon>Oscillospiraceae</taxon>
        <taxon>Ruminococcus</taxon>
    </lineage>
</organism>
<dbReference type="PANTHER" id="PTHR37815">
    <property type="entry name" value="UPF0397 PROTEIN BC_2624-RELATED"/>
    <property type="match status" value="1"/>
</dbReference>
<name>A0A4P8XVE4_9FIRM</name>
<sequence length="176" mass="18976">MRMKEEKTMKTSKQLYNIVVAALFAAMIFVLTFFVKVPTGIGYIHLGDLAIYLAASMLPTPYAIGAAAIGGGLSDFVGGYMIYVPVTMVVKALLALCFSCKKDTIINVRNMVAVLICCGITVGGYFAFEIFYYGAGAFGSLLPNLLQAAGSGVLYIIIGYAFDKARIKNKLMAYNK</sequence>
<keyword evidence="3" id="KW-0472">Membrane</keyword>
<dbReference type="Gene3D" id="1.10.1760.20">
    <property type="match status" value="1"/>
</dbReference>
<evidence type="ECO:0000256" key="2">
    <source>
        <dbReference type="ARBA" id="ARBA00022989"/>
    </source>
</evidence>
<gene>
    <name evidence="4" type="ORF">E5Z56_06705</name>
</gene>
<feature type="transmembrane region" description="Helical" evidence="3">
    <location>
        <begin position="15"/>
        <end position="37"/>
    </location>
</feature>
<dbReference type="OrthoDB" id="411368at2"/>
<evidence type="ECO:0000313" key="5">
    <source>
        <dbReference type="Proteomes" id="UP000301475"/>
    </source>
</evidence>
<evidence type="ECO:0000313" key="4">
    <source>
        <dbReference type="EMBL" id="QCT07075.1"/>
    </source>
</evidence>
<feature type="transmembrane region" description="Helical" evidence="3">
    <location>
        <begin position="80"/>
        <end position="100"/>
    </location>
</feature>
<keyword evidence="1 3" id="KW-0812">Transmembrane</keyword>
<feature type="transmembrane region" description="Helical" evidence="3">
    <location>
        <begin position="49"/>
        <end position="74"/>
    </location>
</feature>
<proteinExistence type="predicted"/>
<keyword evidence="2 3" id="KW-1133">Transmembrane helix</keyword>
<feature type="transmembrane region" description="Helical" evidence="3">
    <location>
        <begin position="145"/>
        <end position="162"/>
    </location>
</feature>
<accession>A0A4P8XVE4</accession>
<keyword evidence="5" id="KW-1185">Reference proteome</keyword>
<dbReference type="InterPro" id="IPR009825">
    <property type="entry name" value="ECF_substrate-spec-like"/>
</dbReference>
<reference evidence="4 5" key="1">
    <citation type="submission" date="2019-04" db="EMBL/GenBank/DDBJ databases">
        <authorList>
            <person name="Embree M."/>
            <person name="Gaffney J.R."/>
        </authorList>
    </citation>
    <scope>NUCLEOTIDE SEQUENCE [LARGE SCALE GENOMIC DNA]</scope>
    <source>
        <strain evidence="4 5">JE7A12</strain>
    </source>
</reference>
<dbReference type="InterPro" id="IPR023812">
    <property type="entry name" value="CHP04002"/>
</dbReference>
<dbReference type="PANTHER" id="PTHR37815:SF3">
    <property type="entry name" value="UPF0397 PROTEIN SPR0429"/>
    <property type="match status" value="1"/>
</dbReference>
<dbReference type="AlphaFoldDB" id="A0A4P8XVE4"/>
<dbReference type="Proteomes" id="UP000301475">
    <property type="component" value="Chromosome"/>
</dbReference>
<dbReference type="GO" id="GO:0016020">
    <property type="term" value="C:membrane"/>
    <property type="evidence" value="ECO:0007669"/>
    <property type="project" value="InterPro"/>
</dbReference>
<dbReference type="Pfam" id="PF07155">
    <property type="entry name" value="ECF-ribofla_trS"/>
    <property type="match status" value="1"/>
</dbReference>
<evidence type="ECO:0000256" key="3">
    <source>
        <dbReference type="SAM" id="Phobius"/>
    </source>
</evidence>
<feature type="transmembrane region" description="Helical" evidence="3">
    <location>
        <begin position="112"/>
        <end position="133"/>
    </location>
</feature>
<dbReference type="EMBL" id="CP039381">
    <property type="protein sequence ID" value="QCT07075.1"/>
    <property type="molecule type" value="Genomic_DNA"/>
</dbReference>